<dbReference type="RefSeq" id="XP_002770247.1">
    <property type="nucleotide sequence ID" value="XM_002770201.1"/>
</dbReference>
<evidence type="ECO:0000313" key="9">
    <source>
        <dbReference type="Proteomes" id="UP000000599"/>
    </source>
</evidence>
<dbReference type="KEGG" id="dha:DEHA2D01100g"/>
<evidence type="ECO:0000256" key="3">
    <source>
        <dbReference type="ARBA" id="ARBA00023015"/>
    </source>
</evidence>
<protein>
    <submittedName>
        <fullName evidence="8">DEHA2D01100p</fullName>
    </submittedName>
</protein>
<keyword evidence="1" id="KW-0479">Metal-binding</keyword>
<keyword evidence="5" id="KW-0804">Transcription</keyword>
<evidence type="ECO:0000259" key="7">
    <source>
        <dbReference type="SMART" id="SM00906"/>
    </source>
</evidence>
<name>W0TYR4_DEBHA</name>
<proteinExistence type="predicted"/>
<dbReference type="OrthoDB" id="4025267at2759"/>
<accession>W0TYR4</accession>
<evidence type="ECO:0000256" key="5">
    <source>
        <dbReference type="ARBA" id="ARBA00023163"/>
    </source>
</evidence>
<feature type="domain" description="Xylanolytic transcriptional activator regulatory" evidence="7">
    <location>
        <begin position="133"/>
        <end position="225"/>
    </location>
</feature>
<organism evidence="8 9">
    <name type="scientific">Debaryomyces hansenii (strain ATCC 36239 / CBS 767 / BCRC 21394 / JCM 1990 / NBRC 0083 / IGC 2968)</name>
    <name type="common">Yeast</name>
    <name type="synonym">Torulaspora hansenii</name>
    <dbReference type="NCBI Taxonomy" id="284592"/>
    <lineage>
        <taxon>Eukaryota</taxon>
        <taxon>Fungi</taxon>
        <taxon>Dikarya</taxon>
        <taxon>Ascomycota</taxon>
        <taxon>Saccharomycotina</taxon>
        <taxon>Pichiomycetes</taxon>
        <taxon>Debaryomycetaceae</taxon>
        <taxon>Debaryomyces</taxon>
    </lineage>
</organism>
<dbReference type="GO" id="GO:0006351">
    <property type="term" value="P:DNA-templated transcription"/>
    <property type="evidence" value="ECO:0007669"/>
    <property type="project" value="InterPro"/>
</dbReference>
<dbReference type="STRING" id="284592.W0TYR4"/>
<dbReference type="VEuPathDB" id="FungiDB:DEHA2D01100g"/>
<evidence type="ECO:0000256" key="2">
    <source>
        <dbReference type="ARBA" id="ARBA00022833"/>
    </source>
</evidence>
<dbReference type="GeneID" id="8998437"/>
<dbReference type="InParanoid" id="W0TYR4"/>
<reference evidence="8 9" key="1">
    <citation type="journal article" date="2004" name="Nature">
        <title>Genome evolution in yeasts.</title>
        <authorList>
            <consortium name="Genolevures"/>
            <person name="Dujon B."/>
            <person name="Sherman D."/>
            <person name="Fischer G."/>
            <person name="Durrens P."/>
            <person name="Casaregola S."/>
            <person name="Lafontaine I."/>
            <person name="de Montigny J."/>
            <person name="Marck C."/>
            <person name="Neuveglise C."/>
            <person name="Talla E."/>
            <person name="Goffard N."/>
            <person name="Frangeul L."/>
            <person name="Aigle M."/>
            <person name="Anthouard V."/>
            <person name="Babour A."/>
            <person name="Barbe V."/>
            <person name="Barnay S."/>
            <person name="Blanchin S."/>
            <person name="Beckerich J.M."/>
            <person name="Beyne E."/>
            <person name="Bleykasten C."/>
            <person name="Boisrame A."/>
            <person name="Boyer J."/>
            <person name="Cattolico L."/>
            <person name="Confanioleri F."/>
            <person name="de Daruvar A."/>
            <person name="Despons L."/>
            <person name="Fabre E."/>
            <person name="Fairhead C."/>
            <person name="Ferry-Dumazet H."/>
            <person name="Groppi A."/>
            <person name="Hantraye F."/>
            <person name="Hennequin C."/>
            <person name="Jauniaux N."/>
            <person name="Joyet P."/>
            <person name="Kachouri R."/>
            <person name="Kerrest A."/>
            <person name="Koszul R."/>
            <person name="Lemaire M."/>
            <person name="Lesur I."/>
            <person name="Ma L."/>
            <person name="Muller H."/>
            <person name="Nicaud J.M."/>
            <person name="Nikolski M."/>
            <person name="Oztas S."/>
            <person name="Ozier-Kalogeropoulos O."/>
            <person name="Pellenz S."/>
            <person name="Potier S."/>
            <person name="Richard G.F."/>
            <person name="Straub M.L."/>
            <person name="Suleau A."/>
            <person name="Swennene D."/>
            <person name="Tekaia F."/>
            <person name="Wesolowski-Louvel M."/>
            <person name="Westhof E."/>
            <person name="Wirth B."/>
            <person name="Zeniou-Meyer M."/>
            <person name="Zivanovic I."/>
            <person name="Bolotin-Fukuhara M."/>
            <person name="Thierry A."/>
            <person name="Bouchier C."/>
            <person name="Caudron B."/>
            <person name="Scarpelli C."/>
            <person name="Gaillardin C."/>
            <person name="Weissenbach J."/>
            <person name="Wincker P."/>
            <person name="Souciet J.L."/>
        </authorList>
    </citation>
    <scope>NUCLEOTIDE SEQUENCE [LARGE SCALE GENOMIC DNA]</scope>
    <source>
        <strain evidence="9">ATCC 36239 / CBS 767 / BCRC 21394 / JCM 1990 / NBRC 0083 / IGC 2968</strain>
    </source>
</reference>
<dbReference type="PANTHER" id="PTHR31313">
    <property type="entry name" value="TY1 ENHANCER ACTIVATOR"/>
    <property type="match status" value="1"/>
</dbReference>
<evidence type="ECO:0000256" key="1">
    <source>
        <dbReference type="ARBA" id="ARBA00022723"/>
    </source>
</evidence>
<dbReference type="SMART" id="SM00906">
    <property type="entry name" value="Fungal_trans"/>
    <property type="match status" value="1"/>
</dbReference>
<keyword evidence="4" id="KW-0238">DNA-binding</keyword>
<dbReference type="EMBL" id="CR382136">
    <property type="protein sequence ID" value="CAG86643.4"/>
    <property type="molecule type" value="Genomic_DNA"/>
</dbReference>
<gene>
    <name evidence="8" type="ordered locus">DEHA2D01100g</name>
</gene>
<keyword evidence="2" id="KW-0862">Zinc</keyword>
<dbReference type="OMA" id="FQNDERE"/>
<sequence>MVANTKFNFSFRQSEIQPPKEVKTAVSLFFQFQYPSVFSFIHRESFLYYLLSNDYDNDFVSEDLVFAISALGSRMSENKDLQLKSDYFYDHAKSLVFKSNENLCFTNETSISKLQTLLCLALYDIGRGNLTSGWLLSGLAFRMGFDFGFELDPKEWQILNLDQDNQGRIKKKLHTDYPFQIHNVKSRIYWGCYIADNFVSLVLGRPTTLKLSDTNMPESEDMGDLTNIEEYVYHNPQTNLIQSAYPTIKALAELINLSNYILTSVFEPLINLPQEQLNIEYSKRLKKLHFYNGKLRKWRSELPYALQWNRGNIENSCNDIFLHTHKCYFYIVSLCLNRPFIQLSVTMEEDYEISPISICDNIVDEIDVIVSSLETLKGIDSRAVGILLVFCIIISISTLYIRFSISKDMNEKFAIESKLMKFSSFLDHCSTIWHVAKKPSEIIKKRISNILNDFNAHRDKPIGQSINKVSTTQDTLINVMDHLFNPNGGEIGNSSLLRHDLTSMDWDNFFDFDLNFHDVHNI</sequence>
<evidence type="ECO:0000313" key="8">
    <source>
        <dbReference type="EMBL" id="CAG86643.4"/>
    </source>
</evidence>
<dbReference type="Proteomes" id="UP000000599">
    <property type="component" value="Chromosome D"/>
</dbReference>
<dbReference type="CDD" id="cd12148">
    <property type="entry name" value="fungal_TF_MHR"/>
    <property type="match status" value="1"/>
</dbReference>
<dbReference type="Pfam" id="PF04082">
    <property type="entry name" value="Fungal_trans"/>
    <property type="match status" value="1"/>
</dbReference>
<dbReference type="GO" id="GO:0008270">
    <property type="term" value="F:zinc ion binding"/>
    <property type="evidence" value="ECO:0007669"/>
    <property type="project" value="InterPro"/>
</dbReference>
<evidence type="ECO:0000256" key="4">
    <source>
        <dbReference type="ARBA" id="ARBA00023125"/>
    </source>
</evidence>
<dbReference type="GO" id="GO:0003677">
    <property type="term" value="F:DNA binding"/>
    <property type="evidence" value="ECO:0007669"/>
    <property type="project" value="UniProtKB-KW"/>
</dbReference>
<dbReference type="InterPro" id="IPR051615">
    <property type="entry name" value="Transcr_Regulatory_Elem"/>
</dbReference>
<dbReference type="HOGENOM" id="CLU_015811_1_0_1"/>
<keyword evidence="3" id="KW-0805">Transcription regulation</keyword>
<dbReference type="InterPro" id="IPR007219">
    <property type="entry name" value="XnlR_reg_dom"/>
</dbReference>
<evidence type="ECO:0000256" key="6">
    <source>
        <dbReference type="ARBA" id="ARBA00023242"/>
    </source>
</evidence>
<keyword evidence="9" id="KW-1185">Reference proteome</keyword>
<dbReference type="AlphaFoldDB" id="W0TYR4"/>
<dbReference type="PANTHER" id="PTHR31313:SF81">
    <property type="entry name" value="TY1 ENHANCER ACTIVATOR"/>
    <property type="match status" value="1"/>
</dbReference>
<dbReference type="eggNOG" id="ENOG502QTSE">
    <property type="taxonomic scope" value="Eukaryota"/>
</dbReference>
<keyword evidence="6" id="KW-0539">Nucleus</keyword>